<protein>
    <recommendedName>
        <fullName evidence="6">Transcription repressor</fullName>
    </recommendedName>
    <alternativeName>
        <fullName evidence="6">Ovate family protein</fullName>
    </alternativeName>
</protein>
<comment type="caution">
    <text evidence="8">The sequence shown here is derived from an EMBL/GenBank/DDBJ whole genome shotgun (WGS) entry which is preliminary data.</text>
</comment>
<reference evidence="8 9" key="1">
    <citation type="submission" date="2024-01" db="EMBL/GenBank/DDBJ databases">
        <title>The complete chloroplast genome sequence of Lithospermum erythrorhizon: insights into the phylogenetic relationship among Boraginaceae species and the maternal lineages of purple gromwells.</title>
        <authorList>
            <person name="Okada T."/>
            <person name="Watanabe K."/>
        </authorList>
    </citation>
    <scope>NUCLEOTIDE SEQUENCE [LARGE SCALE GENOMIC DNA]</scope>
</reference>
<keyword evidence="9" id="KW-1185">Reference proteome</keyword>
<gene>
    <name evidence="8" type="ORF">LIER_31602</name>
</gene>
<keyword evidence="4 6" id="KW-0804">Transcription</keyword>
<evidence type="ECO:0000313" key="9">
    <source>
        <dbReference type="Proteomes" id="UP001454036"/>
    </source>
</evidence>
<dbReference type="Pfam" id="PF04844">
    <property type="entry name" value="Ovate"/>
    <property type="match status" value="1"/>
</dbReference>
<sequence>MRLNFIFKNKANNSSPDHILQQQCQWPSCKQPKITNNSSFSNPSNEIIMETPKACFSISTLEYTNISSESKDHYNYDFLKDESLETIIRGVQSSSSERLFFEPEQTKSISRNEIQFEGEILPFKESVVVVMASNDHYGDFKKSMQEMIESHGLKDLESWDKLLEWYLKMNDKKHHGFIVEAFIDMFLEFATSSSSNSTFTFFSSSILSRESR</sequence>
<evidence type="ECO:0000313" key="8">
    <source>
        <dbReference type="EMBL" id="GAA0184314.1"/>
    </source>
</evidence>
<evidence type="ECO:0000256" key="3">
    <source>
        <dbReference type="ARBA" id="ARBA00023015"/>
    </source>
</evidence>
<dbReference type="PANTHER" id="PTHR33057">
    <property type="entry name" value="TRANSCRIPTION REPRESSOR OFP7-RELATED"/>
    <property type="match status" value="1"/>
</dbReference>
<dbReference type="PANTHER" id="PTHR33057:SF26">
    <property type="entry name" value="TRANSCRIPTION REPRESSOR OFP13"/>
    <property type="match status" value="1"/>
</dbReference>
<evidence type="ECO:0000256" key="1">
    <source>
        <dbReference type="ARBA" id="ARBA00004123"/>
    </source>
</evidence>
<dbReference type="Proteomes" id="UP001454036">
    <property type="component" value="Unassembled WGS sequence"/>
</dbReference>
<proteinExistence type="predicted"/>
<keyword evidence="5 6" id="KW-0539">Nucleus</keyword>
<keyword evidence="2 6" id="KW-0678">Repressor</keyword>
<comment type="subcellular location">
    <subcellularLocation>
        <location evidence="1 6">Nucleus</location>
    </subcellularLocation>
</comment>
<dbReference type="GO" id="GO:0045892">
    <property type="term" value="P:negative regulation of DNA-templated transcription"/>
    <property type="evidence" value="ECO:0007669"/>
    <property type="project" value="UniProtKB-UniRule"/>
</dbReference>
<dbReference type="InterPro" id="IPR038933">
    <property type="entry name" value="Ovate"/>
</dbReference>
<dbReference type="PROSITE" id="PS51754">
    <property type="entry name" value="OVATE"/>
    <property type="match status" value="1"/>
</dbReference>
<name>A0AAV3RS68_LITER</name>
<dbReference type="AlphaFoldDB" id="A0AAV3RS68"/>
<evidence type="ECO:0000256" key="2">
    <source>
        <dbReference type="ARBA" id="ARBA00022491"/>
    </source>
</evidence>
<comment type="function">
    <text evidence="6">Transcriptional repressor that regulates multiple aspects of plant growth and development.</text>
</comment>
<evidence type="ECO:0000256" key="4">
    <source>
        <dbReference type="ARBA" id="ARBA00023163"/>
    </source>
</evidence>
<evidence type="ECO:0000256" key="5">
    <source>
        <dbReference type="ARBA" id="ARBA00023242"/>
    </source>
</evidence>
<feature type="domain" description="OVATE" evidence="7">
    <location>
        <begin position="129"/>
        <end position="188"/>
    </location>
</feature>
<accession>A0AAV3RS68</accession>
<evidence type="ECO:0000256" key="6">
    <source>
        <dbReference type="RuleBase" id="RU367028"/>
    </source>
</evidence>
<dbReference type="NCBIfam" id="TIGR01568">
    <property type="entry name" value="A_thal_3678"/>
    <property type="match status" value="1"/>
</dbReference>
<dbReference type="GO" id="GO:0005634">
    <property type="term" value="C:nucleus"/>
    <property type="evidence" value="ECO:0007669"/>
    <property type="project" value="UniProtKB-SubCell"/>
</dbReference>
<keyword evidence="3 6" id="KW-0805">Transcription regulation</keyword>
<dbReference type="InterPro" id="IPR006458">
    <property type="entry name" value="Ovate_C"/>
</dbReference>
<dbReference type="EMBL" id="BAABME010011805">
    <property type="protein sequence ID" value="GAA0184314.1"/>
    <property type="molecule type" value="Genomic_DNA"/>
</dbReference>
<organism evidence="8 9">
    <name type="scientific">Lithospermum erythrorhizon</name>
    <name type="common">Purple gromwell</name>
    <name type="synonym">Lithospermum officinale var. erythrorhizon</name>
    <dbReference type="NCBI Taxonomy" id="34254"/>
    <lineage>
        <taxon>Eukaryota</taxon>
        <taxon>Viridiplantae</taxon>
        <taxon>Streptophyta</taxon>
        <taxon>Embryophyta</taxon>
        <taxon>Tracheophyta</taxon>
        <taxon>Spermatophyta</taxon>
        <taxon>Magnoliopsida</taxon>
        <taxon>eudicotyledons</taxon>
        <taxon>Gunneridae</taxon>
        <taxon>Pentapetalae</taxon>
        <taxon>asterids</taxon>
        <taxon>lamiids</taxon>
        <taxon>Boraginales</taxon>
        <taxon>Boraginaceae</taxon>
        <taxon>Boraginoideae</taxon>
        <taxon>Lithospermeae</taxon>
        <taxon>Lithospermum</taxon>
    </lineage>
</organism>
<evidence type="ECO:0000259" key="7">
    <source>
        <dbReference type="PROSITE" id="PS51754"/>
    </source>
</evidence>